<evidence type="ECO:0000256" key="2">
    <source>
        <dbReference type="ARBA" id="ARBA00022670"/>
    </source>
</evidence>
<evidence type="ECO:0000256" key="9">
    <source>
        <dbReference type="SAM" id="SignalP"/>
    </source>
</evidence>
<keyword evidence="8" id="KW-1133">Transmembrane helix</keyword>
<evidence type="ECO:0000313" key="12">
    <source>
        <dbReference type="Proteomes" id="UP000794436"/>
    </source>
</evidence>
<comment type="caution">
    <text evidence="11">The sequence shown here is derived from an EMBL/GenBank/DDBJ whole genome shotgun (WGS) entry which is preliminary data.</text>
</comment>
<dbReference type="InterPro" id="IPR001461">
    <property type="entry name" value="Aspartic_peptidase_A1"/>
</dbReference>
<dbReference type="PANTHER" id="PTHR47965:SF12">
    <property type="entry name" value="ASPARTIC PROTEINASE 3-RELATED"/>
    <property type="match status" value="1"/>
</dbReference>
<protein>
    <recommendedName>
        <fullName evidence="10">Peptidase A1 domain-containing protein</fullName>
    </recommendedName>
</protein>
<feature type="transmembrane region" description="Helical" evidence="8">
    <location>
        <begin position="411"/>
        <end position="436"/>
    </location>
</feature>
<dbReference type="PROSITE" id="PS51767">
    <property type="entry name" value="PEPTIDASE_A1"/>
    <property type="match status" value="1"/>
</dbReference>
<keyword evidence="5" id="KW-0378">Hydrolase</keyword>
<evidence type="ECO:0000313" key="11">
    <source>
        <dbReference type="EMBL" id="TMW67163.1"/>
    </source>
</evidence>
<keyword evidence="8" id="KW-0472">Membrane</keyword>
<evidence type="ECO:0000256" key="3">
    <source>
        <dbReference type="ARBA" id="ARBA00022729"/>
    </source>
</evidence>
<keyword evidence="8" id="KW-0812">Transmembrane</keyword>
<dbReference type="Gene3D" id="2.40.70.10">
    <property type="entry name" value="Acid Proteases"/>
    <property type="match status" value="2"/>
</dbReference>
<evidence type="ECO:0000256" key="4">
    <source>
        <dbReference type="ARBA" id="ARBA00022750"/>
    </source>
</evidence>
<keyword evidence="2" id="KW-0645">Protease</keyword>
<dbReference type="GO" id="GO:0004190">
    <property type="term" value="F:aspartic-type endopeptidase activity"/>
    <property type="evidence" value="ECO:0007669"/>
    <property type="project" value="UniProtKB-KW"/>
</dbReference>
<keyword evidence="3 9" id="KW-0732">Signal</keyword>
<evidence type="ECO:0000259" key="10">
    <source>
        <dbReference type="PROSITE" id="PS51767"/>
    </source>
</evidence>
<dbReference type="InterPro" id="IPR021109">
    <property type="entry name" value="Peptidase_aspartic_dom_sf"/>
</dbReference>
<evidence type="ECO:0000256" key="7">
    <source>
        <dbReference type="SAM" id="MobiDB-lite"/>
    </source>
</evidence>
<evidence type="ECO:0000256" key="5">
    <source>
        <dbReference type="ARBA" id="ARBA00022801"/>
    </source>
</evidence>
<evidence type="ECO:0000256" key="8">
    <source>
        <dbReference type="SAM" id="Phobius"/>
    </source>
</evidence>
<dbReference type="AlphaFoldDB" id="A0A8K1CRU0"/>
<organism evidence="11 12">
    <name type="scientific">Pythium oligandrum</name>
    <name type="common">Mycoparasitic fungus</name>
    <dbReference type="NCBI Taxonomy" id="41045"/>
    <lineage>
        <taxon>Eukaryota</taxon>
        <taxon>Sar</taxon>
        <taxon>Stramenopiles</taxon>
        <taxon>Oomycota</taxon>
        <taxon>Peronosporomycetes</taxon>
        <taxon>Pythiales</taxon>
        <taxon>Pythiaceae</taxon>
        <taxon>Pythium</taxon>
    </lineage>
</organism>
<dbReference type="GO" id="GO:0006508">
    <property type="term" value="P:proteolysis"/>
    <property type="evidence" value="ECO:0007669"/>
    <property type="project" value="UniProtKB-KW"/>
</dbReference>
<gene>
    <name evidence="11" type="ORF">Poli38472_012279</name>
</gene>
<accession>A0A8K1CRU0</accession>
<feature type="domain" description="Peptidase A1" evidence="10">
    <location>
        <begin position="31"/>
        <end position="365"/>
    </location>
</feature>
<name>A0A8K1CRU0_PYTOL</name>
<evidence type="ECO:0000256" key="1">
    <source>
        <dbReference type="ARBA" id="ARBA00007447"/>
    </source>
</evidence>
<dbReference type="SUPFAM" id="SSF50630">
    <property type="entry name" value="Acid proteases"/>
    <property type="match status" value="1"/>
</dbReference>
<feature type="region of interest" description="Disordered" evidence="7">
    <location>
        <begin position="468"/>
        <end position="506"/>
    </location>
</feature>
<feature type="signal peptide" evidence="9">
    <location>
        <begin position="1"/>
        <end position="17"/>
    </location>
</feature>
<keyword evidence="4" id="KW-0064">Aspartyl protease</keyword>
<comment type="similarity">
    <text evidence="1">Belongs to the peptidase A1 family.</text>
</comment>
<keyword evidence="12" id="KW-1185">Reference proteome</keyword>
<reference evidence="11" key="1">
    <citation type="submission" date="2019-03" db="EMBL/GenBank/DDBJ databases">
        <title>Long read genome sequence of the mycoparasitic Pythium oligandrum ATCC 38472 isolated from sugarbeet rhizosphere.</title>
        <authorList>
            <person name="Gaulin E."/>
        </authorList>
    </citation>
    <scope>NUCLEOTIDE SEQUENCE</scope>
    <source>
        <strain evidence="11">ATCC 38472_TT</strain>
    </source>
</reference>
<dbReference type="InterPro" id="IPR033121">
    <property type="entry name" value="PEPTIDASE_A1"/>
</dbReference>
<feature type="chain" id="PRO_5035430374" description="Peptidase A1 domain-containing protein" evidence="9">
    <location>
        <begin position="18"/>
        <end position="506"/>
    </location>
</feature>
<sequence length="506" mass="54854">MRLLVVVMAAASTVVSASDKVPLTWTDRRTYTLEIKINDRNYTMQLGTLSSDVWLQCRSYVDSCSKTMCASVLAVESGHVCTTQSTASLEWSAVSVNESNFVISTQQLAVPGKDFPGLLSSAYLPAKDMVSNLPLVTSAAGVLGLGRGGSIAKSPKLLIEDFSLYLRGEAEKDASFLMVKGVDNEFLSSKGYKTRASIPVWAPSSSEFNAVNKSISWPVEIKAFAVGDKGPTTPHSKSSSQSSVGILSANSRGIEVPRAVANYFATHFLSVDVCAYVDNLEDPSYLSCPKDSVKDLPRLAIYIHDSVFYLEQEDYTHTDPSDDSRVVIDITEGVVSDENVWVLGAPFLRRFPSYFQSIAGAVTLYCVADSSCKAQATITNIASLEDAASTTQSDSTSESISPTETKSKSSFSMVAIGFAVAVGVGVVLVMAVFYMIKRRRKQQSQSQEAAVQDFYNRLRQNEVETMASERDLASQLGPRAQAQLPPVPEVADVAEMVTPPTSYRRQ</sequence>
<dbReference type="Proteomes" id="UP000794436">
    <property type="component" value="Unassembled WGS sequence"/>
</dbReference>
<evidence type="ECO:0000256" key="6">
    <source>
        <dbReference type="ARBA" id="ARBA00023145"/>
    </source>
</evidence>
<dbReference type="PANTHER" id="PTHR47965">
    <property type="entry name" value="ASPARTYL PROTEASE-RELATED"/>
    <property type="match status" value="1"/>
</dbReference>
<dbReference type="EMBL" id="SPLM01000005">
    <property type="protein sequence ID" value="TMW67163.1"/>
    <property type="molecule type" value="Genomic_DNA"/>
</dbReference>
<keyword evidence="6" id="KW-0865">Zymogen</keyword>
<proteinExistence type="inferred from homology"/>